<dbReference type="GO" id="GO:0000049">
    <property type="term" value="F:tRNA binding"/>
    <property type="evidence" value="ECO:0007669"/>
    <property type="project" value="TreeGrafter"/>
</dbReference>
<dbReference type="GO" id="GO:0033588">
    <property type="term" value="C:elongator holoenzyme complex"/>
    <property type="evidence" value="ECO:0007669"/>
    <property type="project" value="InterPro"/>
</dbReference>
<dbReference type="InterPro" id="IPR006849">
    <property type="entry name" value="Elp1"/>
</dbReference>
<dbReference type="GO" id="GO:0002926">
    <property type="term" value="P:tRNA wobble base 5-methoxycarbonylmethyl-2-thiouridinylation"/>
    <property type="evidence" value="ECO:0007669"/>
    <property type="project" value="TreeGrafter"/>
</dbReference>
<dbReference type="AlphaFoldDB" id="A0A643ATS6"/>
<dbReference type="PANTHER" id="PTHR12747:SF0">
    <property type="entry name" value="ELONGATOR COMPLEX PROTEIN 1"/>
    <property type="match status" value="1"/>
</dbReference>
<dbReference type="Proteomes" id="UP000437017">
    <property type="component" value="Unassembled WGS sequence"/>
</dbReference>
<proteinExistence type="predicted"/>
<evidence type="ECO:0000313" key="2">
    <source>
        <dbReference type="Proteomes" id="UP000437017"/>
    </source>
</evidence>
<protein>
    <submittedName>
        <fullName evidence="1">Uncharacterized protein</fullName>
    </submittedName>
</protein>
<accession>A0A643ATS6</accession>
<name>A0A643ATS6_BALPH</name>
<feature type="non-terminal residue" evidence="1">
    <location>
        <position position="67"/>
    </location>
</feature>
<dbReference type="UniPathway" id="UPA00988"/>
<evidence type="ECO:0000313" key="1">
    <source>
        <dbReference type="EMBL" id="KAB0373694.1"/>
    </source>
</evidence>
<gene>
    <name evidence="1" type="ORF">E2I00_016859</name>
</gene>
<dbReference type="OrthoDB" id="40048at2759"/>
<dbReference type="PANTHER" id="PTHR12747">
    <property type="entry name" value="ELONGATOR COMPLEX PROTEIN 1"/>
    <property type="match status" value="1"/>
</dbReference>
<comment type="caution">
    <text evidence="1">The sequence shown here is derived from an EMBL/GenBank/DDBJ whole genome shotgun (WGS) entry which is preliminary data.</text>
</comment>
<sequence length="67" mass="7117">DISIAYGEHLLQEHLCEPAGLVFARCGAHEKALSAFLACGSWQQALCVAAQLHLTKDQLAGLGRTLA</sequence>
<feature type="non-terminal residue" evidence="1">
    <location>
        <position position="1"/>
    </location>
</feature>
<dbReference type="EMBL" id="SGJD01032216">
    <property type="protein sequence ID" value="KAB0373694.1"/>
    <property type="molecule type" value="Genomic_DNA"/>
</dbReference>
<dbReference type="GO" id="GO:0005829">
    <property type="term" value="C:cytosol"/>
    <property type="evidence" value="ECO:0007669"/>
    <property type="project" value="TreeGrafter"/>
</dbReference>
<organism evidence="1 2">
    <name type="scientific">Balaenoptera physalus</name>
    <name type="common">Fin whale</name>
    <name type="synonym">Balaena physalus</name>
    <dbReference type="NCBI Taxonomy" id="9770"/>
    <lineage>
        <taxon>Eukaryota</taxon>
        <taxon>Metazoa</taxon>
        <taxon>Chordata</taxon>
        <taxon>Craniata</taxon>
        <taxon>Vertebrata</taxon>
        <taxon>Euteleostomi</taxon>
        <taxon>Mammalia</taxon>
        <taxon>Eutheria</taxon>
        <taxon>Laurasiatheria</taxon>
        <taxon>Artiodactyla</taxon>
        <taxon>Whippomorpha</taxon>
        <taxon>Cetacea</taxon>
        <taxon>Mysticeti</taxon>
        <taxon>Balaenopteridae</taxon>
        <taxon>Balaenoptera</taxon>
    </lineage>
</organism>
<keyword evidence="2" id="KW-1185">Reference proteome</keyword>
<reference evidence="1 2" key="1">
    <citation type="journal article" date="2019" name="PLoS ONE">
        <title>Genomic analyses reveal an absence of contemporary introgressive admixture between fin whales and blue whales, despite known hybrids.</title>
        <authorList>
            <person name="Westbury M.V."/>
            <person name="Petersen B."/>
            <person name="Lorenzen E.D."/>
        </authorList>
    </citation>
    <scope>NUCLEOTIDE SEQUENCE [LARGE SCALE GENOMIC DNA]</scope>
    <source>
        <strain evidence="1">FinWhale-01</strain>
    </source>
</reference>